<accession>A0AAW1KNP2</accession>
<evidence type="ECO:0000256" key="1">
    <source>
        <dbReference type="SAM" id="MobiDB-lite"/>
    </source>
</evidence>
<feature type="region of interest" description="Disordered" evidence="1">
    <location>
        <begin position="337"/>
        <end position="363"/>
    </location>
</feature>
<dbReference type="Proteomes" id="UP001458880">
    <property type="component" value="Unassembled WGS sequence"/>
</dbReference>
<dbReference type="AlphaFoldDB" id="A0AAW1KNP2"/>
<evidence type="ECO:0000313" key="2">
    <source>
        <dbReference type="EMBL" id="KAK9721313.1"/>
    </source>
</evidence>
<dbReference type="EMBL" id="JASPKY010000200">
    <property type="protein sequence ID" value="KAK9721313.1"/>
    <property type="molecule type" value="Genomic_DNA"/>
</dbReference>
<sequence>MHQKKDIDYSYHDLTRNTSEKSIAEVSSTTVVYIARPTNQRVNYRITSTEVQKSRNEPVKPLLIEVGAPMEMESNSQLQSNIDISTSNYSSKISENEDLKMTITKHKIESTSKAEVPATNETHSILKIYDPKDTVNSKKSQKIKEATVPKLIIKLIVKSQSSPTPSAKIEEVERETVPKLFIRNMSLNRQGSPKPIAKTDEESSTSGPKITIKPIIKPPQEELCHSPKIAIKPVIKPDDCQSEMVHNPCITIKLISKPDDTKEYTTSDVQTSRITIKPVRTEGCNSPKQEMLLKIKPVRTEGCNSPKQEMLLKRTADIDDADWSHSPRITIKPILKPEEHKSNLKQDQKSKQDEFKLDKKEGSPQNNCLDVDLSGHCVKKKRVPIKEIQSTKFKCLYFKSPITIKPVVKPVENEGESIELIDFEDQIKQERIVLKINKNSMAKDSRKRGSTEEIEKLAKIKLKFSKKGGHAHIISEQSKLKRALEESIACDQKRTKFESDDLTITPIDADAKKTEKVVDIKDDVNITPINPTNRSMFEDSLEKIPIFEITLESAVIQLGICGQYKKRKGKYRYSKSH</sequence>
<keyword evidence="3" id="KW-1185">Reference proteome</keyword>
<comment type="caution">
    <text evidence="2">The sequence shown here is derived from an EMBL/GenBank/DDBJ whole genome shotgun (WGS) entry which is preliminary data.</text>
</comment>
<reference evidence="2 3" key="1">
    <citation type="journal article" date="2024" name="BMC Genomics">
        <title>De novo assembly and annotation of Popillia japonica's genome with initial clues to its potential as an invasive pest.</title>
        <authorList>
            <person name="Cucini C."/>
            <person name="Boschi S."/>
            <person name="Funari R."/>
            <person name="Cardaioli E."/>
            <person name="Iannotti N."/>
            <person name="Marturano G."/>
            <person name="Paoli F."/>
            <person name="Bruttini M."/>
            <person name="Carapelli A."/>
            <person name="Frati F."/>
            <person name="Nardi F."/>
        </authorList>
    </citation>
    <scope>NUCLEOTIDE SEQUENCE [LARGE SCALE GENOMIC DNA]</scope>
    <source>
        <strain evidence="2">DMR45628</strain>
    </source>
</reference>
<feature type="compositionally biased region" description="Basic and acidic residues" evidence="1">
    <location>
        <begin position="337"/>
        <end position="362"/>
    </location>
</feature>
<evidence type="ECO:0000313" key="3">
    <source>
        <dbReference type="Proteomes" id="UP001458880"/>
    </source>
</evidence>
<feature type="region of interest" description="Disordered" evidence="1">
    <location>
        <begin position="189"/>
        <end position="212"/>
    </location>
</feature>
<protein>
    <submittedName>
        <fullName evidence="2">Uncharacterized protein</fullName>
    </submittedName>
</protein>
<name>A0AAW1KNP2_POPJA</name>
<gene>
    <name evidence="2" type="ORF">QE152_g21623</name>
</gene>
<proteinExistence type="predicted"/>
<organism evidence="2 3">
    <name type="scientific">Popillia japonica</name>
    <name type="common">Japanese beetle</name>
    <dbReference type="NCBI Taxonomy" id="7064"/>
    <lineage>
        <taxon>Eukaryota</taxon>
        <taxon>Metazoa</taxon>
        <taxon>Ecdysozoa</taxon>
        <taxon>Arthropoda</taxon>
        <taxon>Hexapoda</taxon>
        <taxon>Insecta</taxon>
        <taxon>Pterygota</taxon>
        <taxon>Neoptera</taxon>
        <taxon>Endopterygota</taxon>
        <taxon>Coleoptera</taxon>
        <taxon>Polyphaga</taxon>
        <taxon>Scarabaeiformia</taxon>
        <taxon>Scarabaeidae</taxon>
        <taxon>Rutelinae</taxon>
        <taxon>Popillia</taxon>
    </lineage>
</organism>